<dbReference type="PRINTS" id="PR00455">
    <property type="entry name" value="HTHTETR"/>
</dbReference>
<dbReference type="InterPro" id="IPR009057">
    <property type="entry name" value="Homeodomain-like_sf"/>
</dbReference>
<feature type="domain" description="HTH tetR-type" evidence="5">
    <location>
        <begin position="10"/>
        <end position="70"/>
    </location>
</feature>
<evidence type="ECO:0000256" key="1">
    <source>
        <dbReference type="ARBA" id="ARBA00023015"/>
    </source>
</evidence>
<dbReference type="PROSITE" id="PS50977">
    <property type="entry name" value="HTH_TETR_2"/>
    <property type="match status" value="1"/>
</dbReference>
<dbReference type="EMBL" id="JBHUKR010000007">
    <property type="protein sequence ID" value="MFD2418489.1"/>
    <property type="molecule type" value="Genomic_DNA"/>
</dbReference>
<sequence length="199" mass="21218">MPRTQQDRSNSTRAALMAAARELFAHRGYQDVPADEIVRAAGVTRGALYHHYADKQGLFRAVVEQLEAEITAEVEAGFEDAPDPVSGMGVALGVFLDACLRPEVRQISLTDAPAVLGWSAWRAIEAEHGLGLLVRIIERGIADGLIAPQPVRTLAQLVLSTVTEAARMIAEAPDPAVARAEAEQVLGTWFAALLGNSAA</sequence>
<dbReference type="InterPro" id="IPR001647">
    <property type="entry name" value="HTH_TetR"/>
</dbReference>
<evidence type="ECO:0000313" key="7">
    <source>
        <dbReference type="Proteomes" id="UP001597417"/>
    </source>
</evidence>
<comment type="caution">
    <text evidence="6">The sequence shown here is derived from an EMBL/GenBank/DDBJ whole genome shotgun (WGS) entry which is preliminary data.</text>
</comment>
<keyword evidence="7" id="KW-1185">Reference proteome</keyword>
<evidence type="ECO:0000313" key="6">
    <source>
        <dbReference type="EMBL" id="MFD2418489.1"/>
    </source>
</evidence>
<dbReference type="Pfam" id="PF21351">
    <property type="entry name" value="TetR_C_41"/>
    <property type="match status" value="1"/>
</dbReference>
<proteinExistence type="predicted"/>
<dbReference type="InterPro" id="IPR049484">
    <property type="entry name" value="Rv0078-like_C"/>
</dbReference>
<name>A0ABW5FV37_9PSEU</name>
<reference evidence="7" key="1">
    <citation type="journal article" date="2019" name="Int. J. Syst. Evol. Microbiol.">
        <title>The Global Catalogue of Microorganisms (GCM) 10K type strain sequencing project: providing services to taxonomists for standard genome sequencing and annotation.</title>
        <authorList>
            <consortium name="The Broad Institute Genomics Platform"/>
            <consortium name="The Broad Institute Genome Sequencing Center for Infectious Disease"/>
            <person name="Wu L."/>
            <person name="Ma J."/>
        </authorList>
    </citation>
    <scope>NUCLEOTIDE SEQUENCE [LARGE SCALE GENOMIC DNA]</scope>
    <source>
        <strain evidence="7">CGMCC 4.7645</strain>
    </source>
</reference>
<dbReference type="PANTHER" id="PTHR30055">
    <property type="entry name" value="HTH-TYPE TRANSCRIPTIONAL REGULATOR RUTR"/>
    <property type="match status" value="1"/>
</dbReference>
<evidence type="ECO:0000256" key="4">
    <source>
        <dbReference type="PROSITE-ProRule" id="PRU00335"/>
    </source>
</evidence>
<accession>A0ABW5FV37</accession>
<protein>
    <submittedName>
        <fullName evidence="6">TetR/AcrR family transcriptional regulator</fullName>
    </submittedName>
</protein>
<organism evidence="6 7">
    <name type="scientific">Amycolatopsis pigmentata</name>
    <dbReference type="NCBI Taxonomy" id="450801"/>
    <lineage>
        <taxon>Bacteria</taxon>
        <taxon>Bacillati</taxon>
        <taxon>Actinomycetota</taxon>
        <taxon>Actinomycetes</taxon>
        <taxon>Pseudonocardiales</taxon>
        <taxon>Pseudonocardiaceae</taxon>
        <taxon>Amycolatopsis</taxon>
    </lineage>
</organism>
<dbReference type="InterPro" id="IPR036271">
    <property type="entry name" value="Tet_transcr_reg_TetR-rel_C_sf"/>
</dbReference>
<dbReference type="PANTHER" id="PTHR30055:SF234">
    <property type="entry name" value="HTH-TYPE TRANSCRIPTIONAL REGULATOR BETI"/>
    <property type="match status" value="1"/>
</dbReference>
<keyword evidence="2 4" id="KW-0238">DNA-binding</keyword>
<evidence type="ECO:0000256" key="2">
    <source>
        <dbReference type="ARBA" id="ARBA00023125"/>
    </source>
</evidence>
<keyword evidence="1" id="KW-0805">Transcription regulation</keyword>
<dbReference type="SUPFAM" id="SSF46689">
    <property type="entry name" value="Homeodomain-like"/>
    <property type="match status" value="1"/>
</dbReference>
<dbReference type="InterPro" id="IPR050109">
    <property type="entry name" value="HTH-type_TetR-like_transc_reg"/>
</dbReference>
<dbReference type="RefSeq" id="WP_378266423.1">
    <property type="nucleotide sequence ID" value="NZ_JBHUKR010000007.1"/>
</dbReference>
<gene>
    <name evidence="6" type="ORF">ACFSXZ_19370</name>
</gene>
<feature type="DNA-binding region" description="H-T-H motif" evidence="4">
    <location>
        <begin position="33"/>
        <end position="52"/>
    </location>
</feature>
<dbReference type="Proteomes" id="UP001597417">
    <property type="component" value="Unassembled WGS sequence"/>
</dbReference>
<dbReference type="Gene3D" id="1.10.357.10">
    <property type="entry name" value="Tetracycline Repressor, domain 2"/>
    <property type="match status" value="1"/>
</dbReference>
<evidence type="ECO:0000259" key="5">
    <source>
        <dbReference type="PROSITE" id="PS50977"/>
    </source>
</evidence>
<dbReference type="SUPFAM" id="SSF48498">
    <property type="entry name" value="Tetracyclin repressor-like, C-terminal domain"/>
    <property type="match status" value="1"/>
</dbReference>
<keyword evidence="3" id="KW-0804">Transcription</keyword>
<evidence type="ECO:0000256" key="3">
    <source>
        <dbReference type="ARBA" id="ARBA00023163"/>
    </source>
</evidence>
<dbReference type="Pfam" id="PF00440">
    <property type="entry name" value="TetR_N"/>
    <property type="match status" value="1"/>
</dbReference>